<evidence type="ECO:0008006" key="8">
    <source>
        <dbReference type="Google" id="ProtNLM"/>
    </source>
</evidence>
<dbReference type="PANTHER" id="PTHR31465">
    <property type="entry name" value="PROTEIN RTA1-RELATED"/>
    <property type="match status" value="1"/>
</dbReference>
<keyword evidence="2 5" id="KW-0812">Transmembrane</keyword>
<dbReference type="Proteomes" id="UP001172684">
    <property type="component" value="Unassembled WGS sequence"/>
</dbReference>
<dbReference type="Pfam" id="PF04479">
    <property type="entry name" value="RTA1"/>
    <property type="match status" value="1"/>
</dbReference>
<feature type="transmembrane region" description="Helical" evidence="5">
    <location>
        <begin position="237"/>
        <end position="257"/>
    </location>
</feature>
<feature type="transmembrane region" description="Helical" evidence="5">
    <location>
        <begin position="84"/>
        <end position="109"/>
    </location>
</feature>
<feature type="transmembrane region" description="Helical" evidence="5">
    <location>
        <begin position="45"/>
        <end position="64"/>
    </location>
</feature>
<proteinExistence type="predicted"/>
<evidence type="ECO:0000313" key="7">
    <source>
        <dbReference type="Proteomes" id="UP001172684"/>
    </source>
</evidence>
<gene>
    <name evidence="6" type="ORF">H2201_000671</name>
</gene>
<dbReference type="InterPro" id="IPR007568">
    <property type="entry name" value="RTA1"/>
</dbReference>
<reference evidence="6" key="1">
    <citation type="submission" date="2022-10" db="EMBL/GenBank/DDBJ databases">
        <title>Culturing micro-colonial fungi from biological soil crusts in the Mojave desert and describing Neophaeococcomyces mojavensis, and introducing the new genera and species Taxawa tesnikishii.</title>
        <authorList>
            <person name="Kurbessoian T."/>
            <person name="Stajich J.E."/>
        </authorList>
    </citation>
    <scope>NUCLEOTIDE SEQUENCE</scope>
    <source>
        <strain evidence="6">TK_1</strain>
    </source>
</reference>
<name>A0ABQ9P6V2_9PEZI</name>
<dbReference type="PANTHER" id="PTHR31465:SF1">
    <property type="entry name" value="PROTEIN RTA1-RELATED"/>
    <property type="match status" value="1"/>
</dbReference>
<evidence type="ECO:0000256" key="2">
    <source>
        <dbReference type="ARBA" id="ARBA00022692"/>
    </source>
</evidence>
<evidence type="ECO:0000313" key="6">
    <source>
        <dbReference type="EMBL" id="KAJ9669319.1"/>
    </source>
</evidence>
<evidence type="ECO:0000256" key="5">
    <source>
        <dbReference type="SAM" id="Phobius"/>
    </source>
</evidence>
<keyword evidence="4 5" id="KW-0472">Membrane</keyword>
<protein>
    <recommendedName>
        <fullName evidence="8">RTA1 like protein</fullName>
    </recommendedName>
</protein>
<feature type="transmembrane region" description="Helical" evidence="5">
    <location>
        <begin position="20"/>
        <end position="38"/>
    </location>
</feature>
<evidence type="ECO:0000256" key="4">
    <source>
        <dbReference type="ARBA" id="ARBA00023136"/>
    </source>
</evidence>
<feature type="transmembrane region" description="Helical" evidence="5">
    <location>
        <begin position="159"/>
        <end position="182"/>
    </location>
</feature>
<comment type="subcellular location">
    <subcellularLocation>
        <location evidence="1">Membrane</location>
        <topology evidence="1">Multi-pass membrane protein</topology>
    </subcellularLocation>
</comment>
<keyword evidence="3 5" id="KW-1133">Transmembrane helix</keyword>
<organism evidence="6 7">
    <name type="scientific">Coniosporium apollinis</name>
    <dbReference type="NCBI Taxonomy" id="61459"/>
    <lineage>
        <taxon>Eukaryota</taxon>
        <taxon>Fungi</taxon>
        <taxon>Dikarya</taxon>
        <taxon>Ascomycota</taxon>
        <taxon>Pezizomycotina</taxon>
        <taxon>Dothideomycetes</taxon>
        <taxon>Dothideomycetes incertae sedis</taxon>
        <taxon>Coniosporium</taxon>
    </lineage>
</organism>
<sequence>MAADYETAVWAFYRYEPSMIAAVIFIVLFSITTSLHLYQLIRTRTLYFIPFLIGGFLESIGYIGRALSSTQTPDWTLSPYIMQAMALLIAPALFAASIYMSLGRIILLVDGEAHSIIKKKWLTKIFVTGDVLSFCMQSAGGGIMSSGTVDAMERGEKIVIGGLFLQIIFFGFFVVTTFVFDYRLNKVPTTRSKETDVPWRQHMLALYGTSFLILFRSIFRVIEYLQGNDGYLLRKEVFLYIFDAIPMLAVMLWFNWVHPSQIKAALSGGRWINAGYRLQDMEMLR</sequence>
<keyword evidence="7" id="KW-1185">Reference proteome</keyword>
<feature type="transmembrane region" description="Helical" evidence="5">
    <location>
        <begin position="203"/>
        <end position="222"/>
    </location>
</feature>
<evidence type="ECO:0000256" key="1">
    <source>
        <dbReference type="ARBA" id="ARBA00004141"/>
    </source>
</evidence>
<feature type="transmembrane region" description="Helical" evidence="5">
    <location>
        <begin position="121"/>
        <end position="139"/>
    </location>
</feature>
<comment type="caution">
    <text evidence="6">The sequence shown here is derived from an EMBL/GenBank/DDBJ whole genome shotgun (WGS) entry which is preliminary data.</text>
</comment>
<evidence type="ECO:0000256" key="3">
    <source>
        <dbReference type="ARBA" id="ARBA00022989"/>
    </source>
</evidence>
<accession>A0ABQ9P6V2</accession>
<dbReference type="EMBL" id="JAPDRL010000003">
    <property type="protein sequence ID" value="KAJ9669319.1"/>
    <property type="molecule type" value="Genomic_DNA"/>
</dbReference>